<gene>
    <name evidence="3" type="primary">LOC140013756</name>
    <name evidence="4" type="synonym">LOC113703794</name>
</gene>
<dbReference type="InterPro" id="IPR011009">
    <property type="entry name" value="Kinase-like_dom_sf"/>
</dbReference>
<keyword evidence="2" id="KW-1185">Reference proteome</keyword>
<protein>
    <submittedName>
        <fullName evidence="3 4">Probable serine/threonine-protein kinase At1g01540</fullName>
    </submittedName>
</protein>
<evidence type="ECO:0000313" key="2">
    <source>
        <dbReference type="Proteomes" id="UP001652660"/>
    </source>
</evidence>
<accession>A0ABM4VK84</accession>
<dbReference type="Proteomes" id="UP001652660">
    <property type="component" value="Chromosome 11c"/>
</dbReference>
<reference evidence="3 4" key="1">
    <citation type="submission" date="2025-05" db="UniProtKB">
        <authorList>
            <consortium name="RefSeq"/>
        </authorList>
    </citation>
    <scope>IDENTIFICATION</scope>
    <source>
        <tissue evidence="3 4">Leaves</tissue>
    </source>
</reference>
<organism evidence="2 3">
    <name type="scientific">Coffea arabica</name>
    <name type="common">Arabian coffee</name>
    <dbReference type="NCBI Taxonomy" id="13443"/>
    <lineage>
        <taxon>Eukaryota</taxon>
        <taxon>Viridiplantae</taxon>
        <taxon>Streptophyta</taxon>
        <taxon>Embryophyta</taxon>
        <taxon>Tracheophyta</taxon>
        <taxon>Spermatophyta</taxon>
        <taxon>Magnoliopsida</taxon>
        <taxon>eudicotyledons</taxon>
        <taxon>Gunneridae</taxon>
        <taxon>Pentapetalae</taxon>
        <taxon>asterids</taxon>
        <taxon>lamiids</taxon>
        <taxon>Gentianales</taxon>
        <taxon>Rubiaceae</taxon>
        <taxon>Ixoroideae</taxon>
        <taxon>Gardenieae complex</taxon>
        <taxon>Bertiereae - Coffeeae clade</taxon>
        <taxon>Coffeeae</taxon>
        <taxon>Coffea</taxon>
    </lineage>
</organism>
<sequence>MNMMIDVASALEYLHHSYSIPVVHYDLKPNNVLLNEDMVACVTNFGVAKILAGEKNTAYTKSLATFGYIAPAIACTEDSSRDRMNAMDVLASHVFNFVDLNQ</sequence>
<dbReference type="RefSeq" id="XP_071926919.1">
    <property type="nucleotide sequence ID" value="XM_072070818.1"/>
</dbReference>
<name>A0ABM4VK84_COFAR</name>
<feature type="domain" description="Protein kinase" evidence="1">
    <location>
        <begin position="1"/>
        <end position="102"/>
    </location>
</feature>
<evidence type="ECO:0000313" key="4">
    <source>
        <dbReference type="RefSeq" id="XP_071926919.1"/>
    </source>
</evidence>
<dbReference type="InterPro" id="IPR000719">
    <property type="entry name" value="Prot_kinase_dom"/>
</dbReference>
<dbReference type="SUPFAM" id="SSF56112">
    <property type="entry name" value="Protein kinase-like (PK-like)"/>
    <property type="match status" value="1"/>
</dbReference>
<dbReference type="PANTHER" id="PTHR48055">
    <property type="entry name" value="LEUCINE-RICH REPEAT RECEPTOR PROTEIN KINASE EMS1"/>
    <property type="match status" value="1"/>
</dbReference>
<dbReference type="Gene3D" id="1.10.510.10">
    <property type="entry name" value="Transferase(Phosphotransferase) domain 1"/>
    <property type="match status" value="1"/>
</dbReference>
<dbReference type="InterPro" id="IPR051564">
    <property type="entry name" value="LRR_receptor-like_kinase"/>
</dbReference>
<dbReference type="GO" id="GO:0016301">
    <property type="term" value="F:kinase activity"/>
    <property type="evidence" value="ECO:0007669"/>
    <property type="project" value="UniProtKB-KW"/>
</dbReference>
<dbReference type="RefSeq" id="XP_071919945.1">
    <property type="nucleotide sequence ID" value="XM_072063844.1"/>
</dbReference>
<proteinExistence type="predicted"/>
<evidence type="ECO:0000259" key="1">
    <source>
        <dbReference type="PROSITE" id="PS50011"/>
    </source>
</evidence>
<dbReference type="PROSITE" id="PS50011">
    <property type="entry name" value="PROTEIN_KINASE_DOM"/>
    <property type="match status" value="1"/>
</dbReference>
<evidence type="ECO:0000313" key="3">
    <source>
        <dbReference type="RefSeq" id="XP_071919945.1"/>
    </source>
</evidence>
<dbReference type="PROSITE" id="PS00108">
    <property type="entry name" value="PROTEIN_KINASE_ST"/>
    <property type="match status" value="1"/>
</dbReference>
<keyword evidence="3 4" id="KW-0418">Kinase</keyword>
<dbReference type="PANTHER" id="PTHR48055:SF57">
    <property type="entry name" value="PROTEIN KINASE DOMAIN-CONTAINING PROTEIN"/>
    <property type="match status" value="1"/>
</dbReference>
<dbReference type="GeneID" id="140013756"/>
<dbReference type="InterPro" id="IPR008271">
    <property type="entry name" value="Ser/Thr_kinase_AS"/>
</dbReference>
<keyword evidence="3 4" id="KW-0808">Transferase</keyword>
<dbReference type="Pfam" id="PF00069">
    <property type="entry name" value="Pkinase"/>
    <property type="match status" value="1"/>
</dbReference>
<dbReference type="Proteomes" id="UP001652660">
    <property type="component" value="Chromosome 8c"/>
</dbReference>